<dbReference type="PROSITE" id="PS01360">
    <property type="entry name" value="ZF_MYND_1"/>
    <property type="match status" value="1"/>
</dbReference>
<evidence type="ECO:0000256" key="4">
    <source>
        <dbReference type="PROSITE-ProRule" id="PRU00134"/>
    </source>
</evidence>
<dbReference type="EMBL" id="JAKWFO010000005">
    <property type="protein sequence ID" value="KAI9636720.1"/>
    <property type="molecule type" value="Genomic_DNA"/>
</dbReference>
<dbReference type="Proteomes" id="UP001164286">
    <property type="component" value="Unassembled WGS sequence"/>
</dbReference>
<dbReference type="Gene3D" id="2.170.270.10">
    <property type="entry name" value="SET domain"/>
    <property type="match status" value="1"/>
</dbReference>
<dbReference type="PROSITE" id="PS50865">
    <property type="entry name" value="ZF_MYND_2"/>
    <property type="match status" value="1"/>
</dbReference>
<dbReference type="PROSITE" id="PS50280">
    <property type="entry name" value="SET"/>
    <property type="match status" value="1"/>
</dbReference>
<evidence type="ECO:0000259" key="5">
    <source>
        <dbReference type="PROSITE" id="PS50280"/>
    </source>
</evidence>
<gene>
    <name evidence="7" type="ORF">MKK02DRAFT_45425</name>
</gene>
<comment type="caution">
    <text evidence="7">The sequence shown here is derived from an EMBL/GenBank/DDBJ whole genome shotgun (WGS) entry which is preliminary data.</text>
</comment>
<evidence type="ECO:0008006" key="9">
    <source>
        <dbReference type="Google" id="ProtNLM"/>
    </source>
</evidence>
<dbReference type="PANTHER" id="PTHR47332:SF4">
    <property type="entry name" value="SET DOMAIN-CONTAINING PROTEIN 5"/>
    <property type="match status" value="1"/>
</dbReference>
<sequence>MTEPLPFRVGDTTGRGLGVYATRAIALGELIISEDPIVASLLNAESEELAISLLSEEDKAVFFSFVDQHHPGNPTIEGIFKSNAVPTNRPGTGGMYANICRTNHSCTPNAAYSPSDTSDRENIYAYTDIAEGAEILTSYIPLWRSREHRQEHLSTGFKFTCACTACAGPPNPVSDALREEVHRLGQAMKESGMINTAETLRSLNARLRLVEEEGTHDLGIRCEDRLYASQIAASCSDYETSRRHAGQAYALSLLGRGRECADTVYLLRLHRYPRAHDSAGMDEEPLPALCDGCGKEEMGGFKGKAAKGGGCGSCNCALYCSRSCKLAHAALHKPICEVIQRSKSEVVSEADAFRDKYRDGKAQDECAIQ</sequence>
<evidence type="ECO:0000256" key="3">
    <source>
        <dbReference type="ARBA" id="ARBA00022833"/>
    </source>
</evidence>
<keyword evidence="2 4" id="KW-0863">Zinc-finger</keyword>
<evidence type="ECO:0000313" key="8">
    <source>
        <dbReference type="Proteomes" id="UP001164286"/>
    </source>
</evidence>
<evidence type="ECO:0000256" key="2">
    <source>
        <dbReference type="ARBA" id="ARBA00022771"/>
    </source>
</evidence>
<dbReference type="PANTHER" id="PTHR47332">
    <property type="entry name" value="SET DOMAIN-CONTAINING PROTEIN 5"/>
    <property type="match status" value="1"/>
</dbReference>
<dbReference type="SUPFAM" id="SSF82199">
    <property type="entry name" value="SET domain"/>
    <property type="match status" value="1"/>
</dbReference>
<proteinExistence type="predicted"/>
<organism evidence="7 8">
    <name type="scientific">Dioszegia hungarica</name>
    <dbReference type="NCBI Taxonomy" id="4972"/>
    <lineage>
        <taxon>Eukaryota</taxon>
        <taxon>Fungi</taxon>
        <taxon>Dikarya</taxon>
        <taxon>Basidiomycota</taxon>
        <taxon>Agaricomycotina</taxon>
        <taxon>Tremellomycetes</taxon>
        <taxon>Tremellales</taxon>
        <taxon>Bulleribasidiaceae</taxon>
        <taxon>Dioszegia</taxon>
    </lineage>
</organism>
<dbReference type="InterPro" id="IPR046341">
    <property type="entry name" value="SET_dom_sf"/>
</dbReference>
<feature type="domain" description="MYND-type" evidence="6">
    <location>
        <begin position="290"/>
        <end position="336"/>
    </location>
</feature>
<accession>A0AA38LV25</accession>
<reference evidence="7" key="1">
    <citation type="journal article" date="2022" name="G3 (Bethesda)">
        <title>High quality genome of the basidiomycete yeast Dioszegia hungarica PDD-24b-2 isolated from cloud water.</title>
        <authorList>
            <person name="Jarrige D."/>
            <person name="Haridas S."/>
            <person name="Bleykasten-Grosshans C."/>
            <person name="Joly M."/>
            <person name="Nadalig T."/>
            <person name="Sancelme M."/>
            <person name="Vuilleumier S."/>
            <person name="Grigoriev I.V."/>
            <person name="Amato P."/>
            <person name="Bringel F."/>
        </authorList>
    </citation>
    <scope>NUCLEOTIDE SEQUENCE</scope>
    <source>
        <strain evidence="7">PDD-24b-2</strain>
    </source>
</reference>
<dbReference type="InterPro" id="IPR001214">
    <property type="entry name" value="SET_dom"/>
</dbReference>
<evidence type="ECO:0000259" key="6">
    <source>
        <dbReference type="PROSITE" id="PS50865"/>
    </source>
</evidence>
<name>A0AA38LV25_9TREE</name>
<dbReference type="InterPro" id="IPR053185">
    <property type="entry name" value="SET_domain_protein"/>
</dbReference>
<dbReference type="GeneID" id="77732617"/>
<evidence type="ECO:0000256" key="1">
    <source>
        <dbReference type="ARBA" id="ARBA00022723"/>
    </source>
</evidence>
<dbReference type="SUPFAM" id="SSF144232">
    <property type="entry name" value="HIT/MYND zinc finger-like"/>
    <property type="match status" value="1"/>
</dbReference>
<dbReference type="GO" id="GO:0008270">
    <property type="term" value="F:zinc ion binding"/>
    <property type="evidence" value="ECO:0007669"/>
    <property type="project" value="UniProtKB-KW"/>
</dbReference>
<keyword evidence="8" id="KW-1185">Reference proteome</keyword>
<feature type="domain" description="SET" evidence="5">
    <location>
        <begin position="5"/>
        <end position="140"/>
    </location>
</feature>
<dbReference type="RefSeq" id="XP_052946497.1">
    <property type="nucleotide sequence ID" value="XM_053093412.1"/>
</dbReference>
<dbReference type="Gene3D" id="6.10.140.2220">
    <property type="match status" value="1"/>
</dbReference>
<dbReference type="AlphaFoldDB" id="A0AA38LV25"/>
<dbReference type="CDD" id="cd20071">
    <property type="entry name" value="SET_SMYD"/>
    <property type="match status" value="1"/>
</dbReference>
<dbReference type="SMART" id="SM00317">
    <property type="entry name" value="SET"/>
    <property type="match status" value="1"/>
</dbReference>
<dbReference type="InterPro" id="IPR002893">
    <property type="entry name" value="Znf_MYND"/>
</dbReference>
<evidence type="ECO:0000313" key="7">
    <source>
        <dbReference type="EMBL" id="KAI9636720.1"/>
    </source>
</evidence>
<keyword evidence="1" id="KW-0479">Metal-binding</keyword>
<dbReference type="Pfam" id="PF01753">
    <property type="entry name" value="zf-MYND"/>
    <property type="match status" value="1"/>
</dbReference>
<dbReference type="Pfam" id="PF00856">
    <property type="entry name" value="SET"/>
    <property type="match status" value="1"/>
</dbReference>
<protein>
    <recommendedName>
        <fullName evidence="9">SET domain-containing protein</fullName>
    </recommendedName>
</protein>
<keyword evidence="3" id="KW-0862">Zinc</keyword>